<reference evidence="3" key="1">
    <citation type="journal article" date="2020" name="Stud. Mycol.">
        <title>101 Dothideomycetes genomes: a test case for predicting lifestyles and emergence of pathogens.</title>
        <authorList>
            <person name="Haridas S."/>
            <person name="Albert R."/>
            <person name="Binder M."/>
            <person name="Bloem J."/>
            <person name="Labutti K."/>
            <person name="Salamov A."/>
            <person name="Andreopoulos B."/>
            <person name="Baker S."/>
            <person name="Barry K."/>
            <person name="Bills G."/>
            <person name="Bluhm B."/>
            <person name="Cannon C."/>
            <person name="Castanera R."/>
            <person name="Culley D."/>
            <person name="Daum C."/>
            <person name="Ezra D."/>
            <person name="Gonzalez J."/>
            <person name="Henrissat B."/>
            <person name="Kuo A."/>
            <person name="Liang C."/>
            <person name="Lipzen A."/>
            <person name="Lutzoni F."/>
            <person name="Magnuson J."/>
            <person name="Mondo S."/>
            <person name="Nolan M."/>
            <person name="Ohm R."/>
            <person name="Pangilinan J."/>
            <person name="Park H.-J."/>
            <person name="Ramirez L."/>
            <person name="Alfaro M."/>
            <person name="Sun H."/>
            <person name="Tritt A."/>
            <person name="Yoshinaga Y."/>
            <person name="Zwiers L.-H."/>
            <person name="Turgeon B."/>
            <person name="Goodwin S."/>
            <person name="Spatafora J."/>
            <person name="Crous P."/>
            <person name="Grigoriev I."/>
        </authorList>
    </citation>
    <scope>NUCLEOTIDE SEQUENCE</scope>
    <source>
        <strain evidence="3">CBS 113389</strain>
    </source>
</reference>
<feature type="domain" description="Alpha/beta hydrolase fold-3" evidence="2">
    <location>
        <begin position="89"/>
        <end position="310"/>
    </location>
</feature>
<dbReference type="RefSeq" id="XP_033591010.1">
    <property type="nucleotide sequence ID" value="XM_033733334.1"/>
</dbReference>
<dbReference type="GeneID" id="54474336"/>
<dbReference type="SUPFAM" id="SSF53474">
    <property type="entry name" value="alpha/beta-Hydrolases"/>
    <property type="match status" value="1"/>
</dbReference>
<dbReference type="OrthoDB" id="408631at2759"/>
<keyword evidence="4" id="KW-1185">Reference proteome</keyword>
<dbReference type="InterPro" id="IPR013094">
    <property type="entry name" value="AB_hydrolase_3"/>
</dbReference>
<dbReference type="EMBL" id="MU001634">
    <property type="protein sequence ID" value="KAF2484441.1"/>
    <property type="molecule type" value="Genomic_DNA"/>
</dbReference>
<evidence type="ECO:0000313" key="4">
    <source>
        <dbReference type="Proteomes" id="UP000799767"/>
    </source>
</evidence>
<dbReference type="Proteomes" id="UP000799767">
    <property type="component" value="Unassembled WGS sequence"/>
</dbReference>
<protein>
    <submittedName>
        <fullName evidence="3">Alpha/Beta hydrolase protein</fullName>
    </submittedName>
</protein>
<dbReference type="InterPro" id="IPR050300">
    <property type="entry name" value="GDXG_lipolytic_enzyme"/>
</dbReference>
<sequence length="350" mass="38734">MDFSQYGEASEEWRRLEATLPVPAELSAHELQRSTNETRVNTAREEMKQLSHQMVMQDWHIPTRDGSHVEARTYRSAAVSATEPLPIYIHFHGGGFFFGTLASEDATCSRIALTTHTAVLNVNYRHTPSFNYPTAWHDSEDALAWVAEHAGDFAGDPSRIVVGGVSAGAYLTAALMLTLHREQNPLRHRILGQVLMIPPLVHKEHSESYVKQLADPGLSSWIQLEYAPILPVSRIDFFNSMAFQGPTLADDWRANPGLVPAVDIAALPPATFGICGADPLRDEGLIFAKMLQQTGVPTNVHVFKGLPHGFRRFGDKLPHGSRAWDDVYHGGIKWALANPQPSAAFDVHVH</sequence>
<gene>
    <name evidence="3" type="ORF">BDY17DRAFT_295638</name>
</gene>
<keyword evidence="1 3" id="KW-0378">Hydrolase</keyword>
<dbReference type="InterPro" id="IPR029058">
    <property type="entry name" value="AB_hydrolase_fold"/>
</dbReference>
<dbReference type="PANTHER" id="PTHR48081:SF8">
    <property type="entry name" value="ALPHA_BETA HYDROLASE FOLD-3 DOMAIN-CONTAINING PROTEIN-RELATED"/>
    <property type="match status" value="1"/>
</dbReference>
<dbReference type="GO" id="GO:0016787">
    <property type="term" value="F:hydrolase activity"/>
    <property type="evidence" value="ECO:0007669"/>
    <property type="project" value="UniProtKB-KW"/>
</dbReference>
<proteinExistence type="predicted"/>
<dbReference type="AlphaFoldDB" id="A0A6A6PXF9"/>
<evidence type="ECO:0000259" key="2">
    <source>
        <dbReference type="Pfam" id="PF07859"/>
    </source>
</evidence>
<accession>A0A6A6PXF9</accession>
<dbReference type="PANTHER" id="PTHR48081">
    <property type="entry name" value="AB HYDROLASE SUPERFAMILY PROTEIN C4A8.06C"/>
    <property type="match status" value="1"/>
</dbReference>
<dbReference type="Gene3D" id="3.40.50.1820">
    <property type="entry name" value="alpha/beta hydrolase"/>
    <property type="match status" value="1"/>
</dbReference>
<evidence type="ECO:0000256" key="1">
    <source>
        <dbReference type="ARBA" id="ARBA00022801"/>
    </source>
</evidence>
<dbReference type="Pfam" id="PF07859">
    <property type="entry name" value="Abhydrolase_3"/>
    <property type="match status" value="1"/>
</dbReference>
<evidence type="ECO:0000313" key="3">
    <source>
        <dbReference type="EMBL" id="KAF2484441.1"/>
    </source>
</evidence>
<organism evidence="3 4">
    <name type="scientific">Neohortaea acidophila</name>
    <dbReference type="NCBI Taxonomy" id="245834"/>
    <lineage>
        <taxon>Eukaryota</taxon>
        <taxon>Fungi</taxon>
        <taxon>Dikarya</taxon>
        <taxon>Ascomycota</taxon>
        <taxon>Pezizomycotina</taxon>
        <taxon>Dothideomycetes</taxon>
        <taxon>Dothideomycetidae</taxon>
        <taxon>Mycosphaerellales</taxon>
        <taxon>Teratosphaeriaceae</taxon>
        <taxon>Neohortaea</taxon>
    </lineage>
</organism>
<name>A0A6A6PXF9_9PEZI</name>